<dbReference type="GO" id="GO:0016787">
    <property type="term" value="F:hydrolase activity"/>
    <property type="evidence" value="ECO:0007669"/>
    <property type="project" value="InterPro"/>
</dbReference>
<dbReference type="GO" id="GO:0000932">
    <property type="term" value="C:P-body"/>
    <property type="evidence" value="ECO:0007669"/>
    <property type="project" value="TreeGrafter"/>
</dbReference>
<evidence type="ECO:0000259" key="2">
    <source>
        <dbReference type="Pfam" id="PF01975"/>
    </source>
</evidence>
<dbReference type="AlphaFoldDB" id="M9MEM6"/>
<proteinExistence type="predicted"/>
<protein>
    <submittedName>
        <fullName evidence="3">Predicted tubulin-tyrosine ligase</fullName>
    </submittedName>
</protein>
<organism evidence="3 4">
    <name type="scientific">Pseudozyma antarctica (strain T-34)</name>
    <name type="common">Yeast</name>
    <name type="synonym">Candida antarctica</name>
    <dbReference type="NCBI Taxonomy" id="1151754"/>
    <lineage>
        <taxon>Eukaryota</taxon>
        <taxon>Fungi</taxon>
        <taxon>Dikarya</taxon>
        <taxon>Basidiomycota</taxon>
        <taxon>Ustilaginomycotina</taxon>
        <taxon>Ustilaginomycetes</taxon>
        <taxon>Ustilaginales</taxon>
        <taxon>Ustilaginaceae</taxon>
        <taxon>Moesziomyces</taxon>
    </lineage>
</organism>
<dbReference type="SUPFAM" id="SSF64167">
    <property type="entry name" value="SurE-like"/>
    <property type="match status" value="1"/>
</dbReference>
<accession>M9MEM6</accession>
<dbReference type="PANTHER" id="PTHR47551">
    <property type="entry name" value="TUBULIN--TYROSINE LIGASE PBY1-RELATED"/>
    <property type="match status" value="1"/>
</dbReference>
<dbReference type="InterPro" id="IPR036523">
    <property type="entry name" value="SurE-like_sf"/>
</dbReference>
<feature type="region of interest" description="Disordered" evidence="1">
    <location>
        <begin position="456"/>
        <end position="485"/>
    </location>
</feature>
<dbReference type="Gene3D" id="3.40.1210.10">
    <property type="entry name" value="Survival protein SurE-like phosphatase/nucleotidase"/>
    <property type="match status" value="1"/>
</dbReference>
<dbReference type="GO" id="GO:0016874">
    <property type="term" value="F:ligase activity"/>
    <property type="evidence" value="ECO:0007669"/>
    <property type="project" value="UniProtKB-KW"/>
</dbReference>
<name>M9MEM6_PSEA3</name>
<evidence type="ECO:0000313" key="3">
    <source>
        <dbReference type="EMBL" id="GAC75448.1"/>
    </source>
</evidence>
<dbReference type="OrthoDB" id="202825at2759"/>
<gene>
    <name evidence="3" type="ORF">PANT_15c00081</name>
</gene>
<reference evidence="4" key="1">
    <citation type="journal article" date="2013" name="Genome Announc.">
        <title>Genome sequence of the basidiomycetous yeast Pseudozyma antarctica T-34, a producer of the glycolipid biosurfactants mannosylerythritol lipids.</title>
        <authorList>
            <person name="Morita T."/>
            <person name="Koike H."/>
            <person name="Koyama Y."/>
            <person name="Hagiwara H."/>
            <person name="Ito E."/>
            <person name="Fukuoka T."/>
            <person name="Imura T."/>
            <person name="Machida M."/>
            <person name="Kitamoto D."/>
        </authorList>
    </citation>
    <scope>NUCLEOTIDE SEQUENCE [LARGE SCALE GENOMIC DNA]</scope>
    <source>
        <strain evidence="4">T-34</strain>
    </source>
</reference>
<feature type="region of interest" description="Disordered" evidence="1">
    <location>
        <begin position="89"/>
        <end position="126"/>
    </location>
</feature>
<dbReference type="Proteomes" id="UP000011976">
    <property type="component" value="Unassembled WGS sequence"/>
</dbReference>
<sequence>MLTDEATLAVQRTRITGMLNWPLGSAHGYSIAEDPVRHESAMLGKADTSPAPAPLTTILASTSTSTSRTANDPTRGIEEARGIFLDGQLSDTTRDTLPRKDNTMSAPSTASGSARPKVLLVNDDGPPSTSSPHVLGLYKELCALGWDVSVVLPSFQKSWGSMQFSLQGPVAYWYYYPIDGNFDGKHAGTAQSWSATRRPIDRERGEIAEWILIDGSPTTASNSGLFNQNAFFGDTAAEREAPATTSTPFDLVVSGPNFGRNTGTAFALSSGTLGAALAASLAGVRSIAVSFGHFMANPPTFADRSKARGPGLEASELRKVAAEANRFSAGLIKRLYDNWHNEPQVGCYSINVPLCETVAKPQVVWTRIWENRYGPLFAAETTANYPAPPAPQPATAPTPQNLLHFAPNMASLLGPKQLPEGTDVWAILNGYISVTRLRPNFMEVDHKGRGLGLPAGDSIDMALDPQVGGSKSDASSQPAQNLQDGLEVGMRWRL</sequence>
<evidence type="ECO:0000256" key="1">
    <source>
        <dbReference type="SAM" id="MobiDB-lite"/>
    </source>
</evidence>
<evidence type="ECO:0000313" key="4">
    <source>
        <dbReference type="Proteomes" id="UP000011976"/>
    </source>
</evidence>
<dbReference type="Pfam" id="PF01975">
    <property type="entry name" value="SurE"/>
    <property type="match status" value="1"/>
</dbReference>
<feature type="compositionally biased region" description="Basic and acidic residues" evidence="1">
    <location>
        <begin position="92"/>
        <end position="102"/>
    </location>
</feature>
<dbReference type="EMBL" id="DF196781">
    <property type="protein sequence ID" value="GAC75448.1"/>
    <property type="molecule type" value="Genomic_DNA"/>
</dbReference>
<feature type="compositionally biased region" description="Polar residues" evidence="1">
    <location>
        <begin position="472"/>
        <end position="483"/>
    </location>
</feature>
<feature type="compositionally biased region" description="Polar residues" evidence="1">
    <location>
        <begin position="103"/>
        <end position="112"/>
    </location>
</feature>
<dbReference type="PANTHER" id="PTHR47551:SF1">
    <property type="entry name" value="TUBULIN--TYROSINE LIGASE PBY1-RELATED"/>
    <property type="match status" value="1"/>
</dbReference>
<dbReference type="InterPro" id="IPR027746">
    <property type="entry name" value="TTL"/>
</dbReference>
<dbReference type="InterPro" id="IPR002828">
    <property type="entry name" value="SurE-like_Pase/nucleotidase"/>
</dbReference>
<keyword evidence="3" id="KW-0436">Ligase</keyword>
<feature type="domain" description="Survival protein SurE-like phosphatase/nucleotidase" evidence="2">
    <location>
        <begin position="118"/>
        <end position="373"/>
    </location>
</feature>
<dbReference type="STRING" id="1151754.M9MEM6"/>